<accession>A0A1Y2GXR2</accession>
<dbReference type="GeneID" id="33561611"/>
<keyword evidence="2" id="KW-1003">Cell membrane</keyword>
<dbReference type="Pfam" id="PF03142">
    <property type="entry name" value="Chitin_synth_2"/>
    <property type="match status" value="2"/>
</dbReference>
<feature type="transmembrane region" description="Helical" evidence="9">
    <location>
        <begin position="1125"/>
        <end position="1150"/>
    </location>
</feature>
<dbReference type="Pfam" id="PF22997">
    <property type="entry name" value="CHS4"/>
    <property type="match status" value="1"/>
</dbReference>
<dbReference type="PANTHER" id="PTHR22914">
    <property type="entry name" value="CHITIN SYNTHASE"/>
    <property type="match status" value="1"/>
</dbReference>
<evidence type="ECO:0000256" key="2">
    <source>
        <dbReference type="ARBA" id="ARBA00022475"/>
    </source>
</evidence>
<feature type="compositionally biased region" description="Polar residues" evidence="8">
    <location>
        <begin position="238"/>
        <end position="248"/>
    </location>
</feature>
<feature type="region of interest" description="Disordered" evidence="8">
    <location>
        <begin position="198"/>
        <end position="226"/>
    </location>
</feature>
<dbReference type="PANTHER" id="PTHR22914:SF41">
    <property type="entry name" value="CHITIN SYNTHASE 7"/>
    <property type="match status" value="1"/>
</dbReference>
<feature type="compositionally biased region" description="Polar residues" evidence="8">
    <location>
        <begin position="94"/>
        <end position="107"/>
    </location>
</feature>
<feature type="region of interest" description="Disordered" evidence="8">
    <location>
        <begin position="989"/>
        <end position="1016"/>
    </location>
</feature>
<evidence type="ECO:0000313" key="11">
    <source>
        <dbReference type="EMBL" id="ORZ27066.1"/>
    </source>
</evidence>
<keyword evidence="12" id="KW-1185">Reference proteome</keyword>
<keyword evidence="7" id="KW-0040">ANK repeat</keyword>
<dbReference type="InParanoid" id="A0A1Y2GXR2"/>
<dbReference type="InterPro" id="IPR036400">
    <property type="entry name" value="Cyt_B5-like_heme/steroid_sf"/>
</dbReference>
<evidence type="ECO:0000256" key="4">
    <source>
        <dbReference type="ARBA" id="ARBA00022692"/>
    </source>
</evidence>
<keyword evidence="5 9" id="KW-0472">Membrane</keyword>
<sequence>MAELLEHGASLNTLDQYGWSSLMLAAYAGKLDACKLLLAHGADPHIRTANGKTARSLAWDAGHKSIAVYISKFLARGNNTSSSSSGPSSSMSSRTLVQQTLPSAPRSSSRRTHSPAPSLPSVPEEGLDGSHYATQRSFSGQNSTVTRQSALSRRHSRRPHPIFISAVSPRAGEEEPVSPIPTALPASRLVTIFDPPIDVSPAEQSSDAGSFASVSASVPSAQEQNSTVISPAHEAVENNNHTSESSGSADDANSKQRKLTALKPSPLQIYSIYRHNIKPKYGSRDLHFSACNHRDDDSVSAPRLIKLKGRPGNSSAAHAKEKDAENELNQRVIKHYQQSIKRPRNKLWVGLSQLAAFCCPARFFPRAWSKDMCQDWREKFLLGVLLIGFSFTIGFIAIGLPLLTCRPRSVQALSLLEFSARYRNPSQLLGPGTNGLMVIRGGVYDVGSFFKAGYHPPTSDQGQLDSFLTMRSGSDISFLFPSSHTGTCQLFGAANGFGMCTSARNKSVNHCHQSQLIQGSLRSIARNDIRITYSWMDIKKMNEQGRSLFVYDGSVFDATDYLNQTMEPSITPEENKRMDWVRTLVGKDATLLVQRQSDHKEISVCFNEFFRVGEISGQTNGCLASLVLNTAALAIVLLITILRLVTALVYRVIFNQRPTYESGKSTSVPEPGSRVKTENHILMFIACNADEPETRIKATLDSLALTDHEDDRKVLMVVVDVATDQEGNPSGALLSCLRQMVTSHVNTSDFEKTANVGLAPDQDIGPLAISSVEPVCIASDDDGSTTRVYSGHYVVETRRVPYVVIACLSRPNNLSLSYYGDWQKKKMVIRWLYRICFNEPMSANEFNLCEKIRALNHVGPEAFDSLLMTEIGSVCARQSVRSMIQTLQDDERTIGVAAHRLIANHTESWLTRIQNFENHLAQHFSSAFESTLGAIQCLPSQLSIVRIKIKCRNQHRQFSHNSVSNQRLYPGEVSAIPWAGEANGATNANGSEGIDLELGEDKQQSIDENRRTKEGQDYNRKEDIEDMQYFLPILVHPDVVSAFVSHKPRALHQRSRLLRGGDSRYLTGLLHRSLPKHRIIYLPDATYQSFASVSFREYFQEQCLLLITSFHNLWTMMWSSRLRGIFCFSVNCLALLEWFNLVLLPIAVMLSWTLMTLVIVGTTMNMSSLYSLPVVLTLAIMLCSTILQPILSILLSRRHTLLADLIDLCLFLLCMPLKYLIIPICAHWRLNVDHGSSLPHEVTYMEGSPPFFPVDSSLKAVITSPANGRKLRYWVEWKAIRPLSVAEPVTIGSMDNMNKRELKIEHTRVMA</sequence>
<evidence type="ECO:0000256" key="9">
    <source>
        <dbReference type="SAM" id="Phobius"/>
    </source>
</evidence>
<dbReference type="SUPFAM" id="SSF55856">
    <property type="entry name" value="Cytochrome b5-like heme/steroid binding domain"/>
    <property type="match status" value="1"/>
</dbReference>
<feature type="domain" description="Chitin synthase 4-like" evidence="10">
    <location>
        <begin position="531"/>
        <end position="613"/>
    </location>
</feature>
<evidence type="ECO:0000256" key="1">
    <source>
        <dbReference type="ARBA" id="ARBA00004651"/>
    </source>
</evidence>
<dbReference type="GO" id="GO:0005886">
    <property type="term" value="C:plasma membrane"/>
    <property type="evidence" value="ECO:0007669"/>
    <property type="project" value="UniProtKB-SubCell"/>
</dbReference>
<dbReference type="InterPro" id="IPR002110">
    <property type="entry name" value="Ankyrin_rpt"/>
</dbReference>
<feature type="compositionally biased region" description="Low complexity" evidence="8">
    <location>
        <begin position="81"/>
        <end position="93"/>
    </location>
</feature>
<dbReference type="PROSITE" id="PS50297">
    <property type="entry name" value="ANK_REP_REGION"/>
    <property type="match status" value="1"/>
</dbReference>
<protein>
    <submittedName>
        <fullName evidence="11">Chitin synthase-domain-containing protein</fullName>
    </submittedName>
</protein>
<dbReference type="InterPro" id="IPR036770">
    <property type="entry name" value="Ankyrin_rpt-contain_sf"/>
</dbReference>
<keyword evidence="6" id="KW-0325">Glycoprotein</keyword>
<name>A0A1Y2GXR2_9FUNG</name>
<comment type="caution">
    <text evidence="11">The sequence shown here is derived from an EMBL/GenBank/DDBJ whole genome shotgun (WGS) entry which is preliminary data.</text>
</comment>
<dbReference type="EMBL" id="MCFF01000005">
    <property type="protein sequence ID" value="ORZ27066.1"/>
    <property type="molecule type" value="Genomic_DNA"/>
</dbReference>
<dbReference type="SMART" id="SM00248">
    <property type="entry name" value="ANK"/>
    <property type="match status" value="2"/>
</dbReference>
<keyword evidence="3" id="KW-0808">Transferase</keyword>
<dbReference type="Pfam" id="PF13857">
    <property type="entry name" value="Ank_5"/>
    <property type="match status" value="1"/>
</dbReference>
<evidence type="ECO:0000256" key="3">
    <source>
        <dbReference type="ARBA" id="ARBA00022679"/>
    </source>
</evidence>
<evidence type="ECO:0000256" key="8">
    <source>
        <dbReference type="SAM" id="MobiDB-lite"/>
    </source>
</evidence>
<dbReference type="RefSeq" id="XP_021884813.1">
    <property type="nucleotide sequence ID" value="XM_022019766.1"/>
</dbReference>
<dbReference type="PROSITE" id="PS50088">
    <property type="entry name" value="ANK_REPEAT"/>
    <property type="match status" value="1"/>
</dbReference>
<evidence type="ECO:0000256" key="7">
    <source>
        <dbReference type="PROSITE-ProRule" id="PRU00023"/>
    </source>
</evidence>
<feature type="transmembrane region" description="Helical" evidence="9">
    <location>
        <begin position="1201"/>
        <end position="1221"/>
    </location>
</feature>
<evidence type="ECO:0000256" key="6">
    <source>
        <dbReference type="ARBA" id="ARBA00023180"/>
    </source>
</evidence>
<evidence type="ECO:0000313" key="12">
    <source>
        <dbReference type="Proteomes" id="UP000193648"/>
    </source>
</evidence>
<evidence type="ECO:0000256" key="5">
    <source>
        <dbReference type="ARBA" id="ARBA00023136"/>
    </source>
</evidence>
<dbReference type="STRING" id="64571.A0A1Y2GXR2"/>
<dbReference type="Gene3D" id="1.25.40.20">
    <property type="entry name" value="Ankyrin repeat-containing domain"/>
    <property type="match status" value="1"/>
</dbReference>
<gene>
    <name evidence="11" type="ORF">BCR41DRAFT_182007</name>
</gene>
<feature type="compositionally biased region" description="Low complexity" evidence="8">
    <location>
        <begin position="205"/>
        <end position="221"/>
    </location>
</feature>
<keyword evidence="9" id="KW-1133">Transmembrane helix</keyword>
<feature type="transmembrane region" description="Helical" evidence="9">
    <location>
        <begin position="380"/>
        <end position="403"/>
    </location>
</feature>
<feature type="repeat" description="ANK" evidence="7">
    <location>
        <begin position="17"/>
        <end position="49"/>
    </location>
</feature>
<feature type="transmembrane region" description="Helical" evidence="9">
    <location>
        <begin position="626"/>
        <end position="650"/>
    </location>
</feature>
<reference evidence="11 12" key="1">
    <citation type="submission" date="2016-07" db="EMBL/GenBank/DDBJ databases">
        <title>Pervasive Adenine N6-methylation of Active Genes in Fungi.</title>
        <authorList>
            <consortium name="DOE Joint Genome Institute"/>
            <person name="Mondo S.J."/>
            <person name="Dannebaum R.O."/>
            <person name="Kuo R.C."/>
            <person name="Labutti K."/>
            <person name="Haridas S."/>
            <person name="Kuo A."/>
            <person name="Salamov A."/>
            <person name="Ahrendt S.R."/>
            <person name="Lipzen A."/>
            <person name="Sullivan W."/>
            <person name="Andreopoulos W.B."/>
            <person name="Clum A."/>
            <person name="Lindquist E."/>
            <person name="Daum C."/>
            <person name="Ramamoorthy G.K."/>
            <person name="Gryganskyi A."/>
            <person name="Culley D."/>
            <person name="Magnuson J.K."/>
            <person name="James T.Y."/>
            <person name="O'Malley M.A."/>
            <person name="Stajich J.E."/>
            <person name="Spatafora J.W."/>
            <person name="Visel A."/>
            <person name="Grigoriev I.V."/>
        </authorList>
    </citation>
    <scope>NUCLEOTIDE SEQUENCE [LARGE SCALE GENOMIC DNA]</scope>
    <source>
        <strain evidence="11 12">NRRL 3116</strain>
    </source>
</reference>
<comment type="subcellular location">
    <subcellularLocation>
        <location evidence="1">Cell membrane</location>
        <topology evidence="1">Multi-pass membrane protein</topology>
    </subcellularLocation>
</comment>
<feature type="region of interest" description="Disordered" evidence="8">
    <location>
        <begin position="79"/>
        <end position="181"/>
    </location>
</feature>
<dbReference type="SUPFAM" id="SSF48403">
    <property type="entry name" value="Ankyrin repeat"/>
    <property type="match status" value="1"/>
</dbReference>
<dbReference type="OrthoDB" id="27140at2759"/>
<dbReference type="InterPro" id="IPR004835">
    <property type="entry name" value="Chitin_synth"/>
</dbReference>
<dbReference type="GO" id="GO:0004100">
    <property type="term" value="F:chitin synthase activity"/>
    <property type="evidence" value="ECO:0007669"/>
    <property type="project" value="InterPro"/>
</dbReference>
<feature type="transmembrane region" description="Helical" evidence="9">
    <location>
        <begin position="1170"/>
        <end position="1194"/>
    </location>
</feature>
<dbReference type="GO" id="GO:0006031">
    <property type="term" value="P:chitin biosynthetic process"/>
    <property type="evidence" value="ECO:0007669"/>
    <property type="project" value="TreeGrafter"/>
</dbReference>
<dbReference type="Proteomes" id="UP000193648">
    <property type="component" value="Unassembled WGS sequence"/>
</dbReference>
<feature type="compositionally biased region" description="Polar residues" evidence="8">
    <location>
        <begin position="132"/>
        <end position="151"/>
    </location>
</feature>
<dbReference type="GO" id="GO:0030428">
    <property type="term" value="C:cell septum"/>
    <property type="evidence" value="ECO:0007669"/>
    <property type="project" value="TreeGrafter"/>
</dbReference>
<proteinExistence type="predicted"/>
<evidence type="ECO:0000259" key="10">
    <source>
        <dbReference type="Pfam" id="PF22997"/>
    </source>
</evidence>
<organism evidence="11 12">
    <name type="scientific">Lobosporangium transversale</name>
    <dbReference type="NCBI Taxonomy" id="64571"/>
    <lineage>
        <taxon>Eukaryota</taxon>
        <taxon>Fungi</taxon>
        <taxon>Fungi incertae sedis</taxon>
        <taxon>Mucoromycota</taxon>
        <taxon>Mortierellomycotina</taxon>
        <taxon>Mortierellomycetes</taxon>
        <taxon>Mortierellales</taxon>
        <taxon>Mortierellaceae</taxon>
        <taxon>Lobosporangium</taxon>
    </lineage>
</organism>
<dbReference type="Gene3D" id="3.10.120.10">
    <property type="entry name" value="Cytochrome b5-like heme/steroid binding domain"/>
    <property type="match status" value="1"/>
</dbReference>
<keyword evidence="4 9" id="KW-0812">Transmembrane</keyword>
<feature type="region of interest" description="Disordered" evidence="8">
    <location>
        <begin position="238"/>
        <end position="260"/>
    </location>
</feature>
<feature type="compositionally biased region" description="Basic and acidic residues" evidence="8">
    <location>
        <begin position="999"/>
        <end position="1016"/>
    </location>
</feature>
<dbReference type="InterPro" id="IPR054295">
    <property type="entry name" value="CHS4-like_dom"/>
</dbReference>